<evidence type="ECO:0000259" key="1">
    <source>
        <dbReference type="Pfam" id="PF12204"/>
    </source>
</evidence>
<dbReference type="Proteomes" id="UP000076925">
    <property type="component" value="Unassembled WGS sequence"/>
</dbReference>
<dbReference type="AlphaFoldDB" id="A0A139XDY0"/>
<sequence>MANLKIDTTVDLQLQNWNNFCQYHAGENWHGIWTRYSPDGKAIQSFKSIRSFSLNDDGNEIIHQNYYTYADGKTESKNISSYIKPDTTLLFLGKSFSVLFLDNSYSWGNTEISANAPFGFEIGFRDEDKRASASVIYNQNGTINYITVIPENLVGFTEESSVLSGNELSRERWSGQGKSILPNLTTTEPVATTWTRLEDLNKDYLTLHFQDGISLSSPHQLESGNEFCLVVDWLVHPTLLYRGTRHFDTAGFSCFTLEVFTQDK</sequence>
<evidence type="ECO:0000313" key="3">
    <source>
        <dbReference type="EMBL" id="KYC42904.1"/>
    </source>
</evidence>
<organism evidence="3 4">
    <name type="scientific">Scytonema hofmannii PCC 7110</name>
    <dbReference type="NCBI Taxonomy" id="128403"/>
    <lineage>
        <taxon>Bacteria</taxon>
        <taxon>Bacillati</taxon>
        <taxon>Cyanobacteriota</taxon>
        <taxon>Cyanophyceae</taxon>
        <taxon>Nostocales</taxon>
        <taxon>Scytonemataceae</taxon>
        <taxon>Scytonema</taxon>
    </lineage>
</organism>
<dbReference type="InterPro" id="IPR022017">
    <property type="entry name" value="BFA1-like_DUF3598"/>
</dbReference>
<gene>
    <name evidence="3" type="ORF">WA1_12360</name>
</gene>
<proteinExistence type="predicted"/>
<dbReference type="InterPro" id="IPR012674">
    <property type="entry name" value="Calycin"/>
</dbReference>
<dbReference type="EMBL" id="ANNX02000016">
    <property type="protein sequence ID" value="KYC42904.1"/>
    <property type="molecule type" value="Genomic_DNA"/>
</dbReference>
<evidence type="ECO:0000313" key="4">
    <source>
        <dbReference type="Proteomes" id="UP000076925"/>
    </source>
</evidence>
<evidence type="ECO:0000259" key="2">
    <source>
        <dbReference type="Pfam" id="PF21053"/>
    </source>
</evidence>
<accession>A0A139XDY0</accession>
<comment type="caution">
    <text evidence="3">The sequence shown here is derived from an EMBL/GenBank/DDBJ whole genome shotgun (WGS) entry which is preliminary data.</text>
</comment>
<dbReference type="Pfam" id="PF21053">
    <property type="entry name" value="BFA1_C"/>
    <property type="match status" value="1"/>
</dbReference>
<name>A0A139XDY0_9CYAN</name>
<dbReference type="OrthoDB" id="465937at2"/>
<feature type="domain" description="Biogenesis factor required for ATP synthase 1-like C-terminal" evidence="2">
    <location>
        <begin position="196"/>
        <end position="251"/>
    </location>
</feature>
<keyword evidence="4" id="KW-1185">Reference proteome</keyword>
<dbReference type="RefSeq" id="WP_017749504.1">
    <property type="nucleotide sequence ID" value="NZ_KQ976354.1"/>
</dbReference>
<dbReference type="InterPro" id="IPR048378">
    <property type="entry name" value="BFA1-like_C"/>
</dbReference>
<reference evidence="3 4" key="1">
    <citation type="journal article" date="2013" name="Genome Biol. Evol.">
        <title>Genomes of Stigonematalean cyanobacteria (subsection V) and the evolution of oxygenic photosynthesis from prokaryotes to plastids.</title>
        <authorList>
            <person name="Dagan T."/>
            <person name="Roettger M."/>
            <person name="Stucken K."/>
            <person name="Landan G."/>
            <person name="Koch R."/>
            <person name="Major P."/>
            <person name="Gould S.B."/>
            <person name="Goremykin V.V."/>
            <person name="Rippka R."/>
            <person name="Tandeau de Marsac N."/>
            <person name="Gugger M."/>
            <person name="Lockhart P.J."/>
            <person name="Allen J.F."/>
            <person name="Brune I."/>
            <person name="Maus I."/>
            <person name="Puhler A."/>
            <person name="Martin W.F."/>
        </authorList>
    </citation>
    <scope>NUCLEOTIDE SEQUENCE [LARGE SCALE GENOMIC DNA]</scope>
    <source>
        <strain evidence="3 4">PCC 7110</strain>
    </source>
</reference>
<dbReference type="STRING" id="128403.WA1_12360"/>
<dbReference type="SUPFAM" id="SSF50814">
    <property type="entry name" value="Lipocalins"/>
    <property type="match status" value="2"/>
</dbReference>
<dbReference type="Gene3D" id="2.40.128.20">
    <property type="match status" value="2"/>
</dbReference>
<feature type="domain" description="DUF3598" evidence="1">
    <location>
        <begin position="14"/>
        <end position="155"/>
    </location>
</feature>
<dbReference type="Pfam" id="PF12204">
    <property type="entry name" value="DUF3598_N"/>
    <property type="match status" value="1"/>
</dbReference>
<protein>
    <submittedName>
        <fullName evidence="3">Uncharacterized protein</fullName>
    </submittedName>
</protein>